<evidence type="ECO:0000256" key="1">
    <source>
        <dbReference type="SAM" id="SignalP"/>
    </source>
</evidence>
<accession>B8EI61</accession>
<name>B8EI61_METSB</name>
<organism evidence="2 3">
    <name type="scientific">Methylocella silvestris (strain DSM 15510 / CIP 108128 / LMG 27833 / NCIMB 13906 / BL2)</name>
    <dbReference type="NCBI Taxonomy" id="395965"/>
    <lineage>
        <taxon>Bacteria</taxon>
        <taxon>Pseudomonadati</taxon>
        <taxon>Pseudomonadota</taxon>
        <taxon>Alphaproteobacteria</taxon>
        <taxon>Hyphomicrobiales</taxon>
        <taxon>Beijerinckiaceae</taxon>
        <taxon>Methylocella</taxon>
    </lineage>
</organism>
<proteinExistence type="predicted"/>
<dbReference type="EMBL" id="CP001280">
    <property type="protein sequence ID" value="ACK50543.1"/>
    <property type="molecule type" value="Genomic_DNA"/>
</dbReference>
<dbReference type="Proteomes" id="UP000002257">
    <property type="component" value="Chromosome"/>
</dbReference>
<keyword evidence="3" id="KW-1185">Reference proteome</keyword>
<keyword evidence="1" id="KW-0732">Signal</keyword>
<reference evidence="2 3" key="1">
    <citation type="journal article" date="2010" name="J. Bacteriol.">
        <title>Complete genome sequence of the aerobic facultative methanotroph Methylocella silvestris BL2.</title>
        <authorList>
            <person name="Chen Y."/>
            <person name="Crombie A."/>
            <person name="Rahman M.T."/>
            <person name="Dedysh S.N."/>
            <person name="Liesack W."/>
            <person name="Stott M.B."/>
            <person name="Alam M."/>
            <person name="Theisen A.R."/>
            <person name="Murrell J.C."/>
            <person name="Dunfield P.F."/>
        </authorList>
    </citation>
    <scope>NUCLEOTIDE SEQUENCE [LARGE SCALE GENOMIC DNA]</scope>
    <source>
        <strain evidence="3">DSM 15510 / CIP 108128 / LMG 27833 / NCIMB 13906 / BL2</strain>
    </source>
</reference>
<sequence length="152" mass="16602">MANRTSGLAAAVALFAAAAAIGGPAASARPLVPSEYRYEPFDSNLPACADPEPLGEIRTTFREREEQYWRTGLDIVAFEVVQETGFRSNGLDYIPRRYCEARIAMSDSKVRLISYSISQSLGPIGFGFGVEWCVSGLDRFNANAPNCKMARP</sequence>
<evidence type="ECO:0000313" key="2">
    <source>
        <dbReference type="EMBL" id="ACK50543.1"/>
    </source>
</evidence>
<dbReference type="eggNOG" id="ENOG5032SR7">
    <property type="taxonomic scope" value="Bacteria"/>
</dbReference>
<feature type="signal peptide" evidence="1">
    <location>
        <begin position="1"/>
        <end position="28"/>
    </location>
</feature>
<protein>
    <submittedName>
        <fullName evidence="2">Uncharacterized protein</fullName>
    </submittedName>
</protein>
<feature type="chain" id="PRO_5002870966" evidence="1">
    <location>
        <begin position="29"/>
        <end position="152"/>
    </location>
</feature>
<dbReference type="STRING" id="395965.Msil_1594"/>
<dbReference type="AlphaFoldDB" id="B8EI61"/>
<dbReference type="HOGENOM" id="CLU_132144_0_0_5"/>
<gene>
    <name evidence="2" type="ordered locus">Msil_1594</name>
</gene>
<dbReference type="KEGG" id="msl:Msil_1594"/>
<dbReference type="RefSeq" id="WP_012590613.1">
    <property type="nucleotide sequence ID" value="NC_011666.1"/>
</dbReference>
<evidence type="ECO:0000313" key="3">
    <source>
        <dbReference type="Proteomes" id="UP000002257"/>
    </source>
</evidence>